<reference evidence="1 2" key="1">
    <citation type="submission" date="2018-11" db="EMBL/GenBank/DDBJ databases">
        <title>Phylogenetic determinants of toxin gene distribution in genomes of Brevibacillus laterosporus.</title>
        <authorList>
            <person name="Glare T.R."/>
            <person name="Durrant A."/>
            <person name="Berry C."/>
            <person name="Palma L."/>
            <person name="Ormskirk M."/>
            <person name="Cox M.O."/>
        </authorList>
    </citation>
    <scope>NUCLEOTIDE SEQUENCE [LARGE SCALE GENOMIC DNA]</scope>
    <source>
        <strain evidence="1 2">1821L</strain>
    </source>
</reference>
<keyword evidence="2" id="KW-1185">Reference proteome</keyword>
<dbReference type="GO" id="GO:0000287">
    <property type="term" value="F:magnesium ion binding"/>
    <property type="evidence" value="ECO:0007669"/>
    <property type="project" value="TreeGrafter"/>
</dbReference>
<dbReference type="GO" id="GO:0016791">
    <property type="term" value="F:phosphatase activity"/>
    <property type="evidence" value="ECO:0007669"/>
    <property type="project" value="TreeGrafter"/>
</dbReference>
<accession>A0A518V381</accession>
<dbReference type="InterPro" id="IPR036412">
    <property type="entry name" value="HAD-like_sf"/>
</dbReference>
<dbReference type="InterPro" id="IPR023214">
    <property type="entry name" value="HAD_sf"/>
</dbReference>
<name>A0A518V381_BRELA</name>
<dbReference type="PANTHER" id="PTHR10000:SF8">
    <property type="entry name" value="HAD SUPERFAMILY HYDROLASE-LIKE, TYPE 3"/>
    <property type="match status" value="1"/>
</dbReference>
<dbReference type="PANTHER" id="PTHR10000">
    <property type="entry name" value="PHOSPHOSERINE PHOSPHATASE"/>
    <property type="match status" value="1"/>
</dbReference>
<sequence>MIKMFVSDLDGTLFQDKIGVSERDKQALTSLYNQGVEICLASGRMDQELVKVSQELGFECHRVSQNGAFVRKASGKQLFEGAFLPKIAKQIDEIATGFDLFQTISIGQSIFIPKR</sequence>
<dbReference type="AlphaFoldDB" id="A0A518V381"/>
<organism evidence="1 2">
    <name type="scientific">Brevibacillus laterosporus</name>
    <name type="common">Bacillus laterosporus</name>
    <dbReference type="NCBI Taxonomy" id="1465"/>
    <lineage>
        <taxon>Bacteria</taxon>
        <taxon>Bacillati</taxon>
        <taxon>Bacillota</taxon>
        <taxon>Bacilli</taxon>
        <taxon>Bacillales</taxon>
        <taxon>Paenibacillaceae</taxon>
        <taxon>Brevibacillus</taxon>
    </lineage>
</organism>
<evidence type="ECO:0000313" key="1">
    <source>
        <dbReference type="EMBL" id="QDX91433.1"/>
    </source>
</evidence>
<protein>
    <submittedName>
        <fullName evidence="1">HAD family phosphatase</fullName>
    </submittedName>
</protein>
<proteinExistence type="predicted"/>
<evidence type="ECO:0000313" key="2">
    <source>
        <dbReference type="Proteomes" id="UP000319432"/>
    </source>
</evidence>
<dbReference type="Gene3D" id="3.40.50.1000">
    <property type="entry name" value="HAD superfamily/HAD-like"/>
    <property type="match status" value="1"/>
</dbReference>
<dbReference type="Proteomes" id="UP000319432">
    <property type="component" value="Chromosome"/>
</dbReference>
<dbReference type="SUPFAM" id="SSF56784">
    <property type="entry name" value="HAD-like"/>
    <property type="match status" value="1"/>
</dbReference>
<dbReference type="OrthoDB" id="9806027at2"/>
<dbReference type="GO" id="GO:0005829">
    <property type="term" value="C:cytosol"/>
    <property type="evidence" value="ECO:0007669"/>
    <property type="project" value="TreeGrafter"/>
</dbReference>
<dbReference type="Pfam" id="PF08282">
    <property type="entry name" value="Hydrolase_3"/>
    <property type="match status" value="1"/>
</dbReference>
<gene>
    <name evidence="1" type="ORF">EEL30_03000</name>
</gene>
<dbReference type="EMBL" id="CP033464">
    <property type="protein sequence ID" value="QDX91433.1"/>
    <property type="molecule type" value="Genomic_DNA"/>
</dbReference>